<accession>A0AAW1TT30</accession>
<feature type="transmembrane region" description="Helical" evidence="1">
    <location>
        <begin position="104"/>
        <end position="127"/>
    </location>
</feature>
<keyword evidence="3" id="KW-1185">Reference proteome</keyword>
<keyword evidence="1" id="KW-0472">Membrane</keyword>
<feature type="transmembrane region" description="Helical" evidence="1">
    <location>
        <begin position="7"/>
        <end position="31"/>
    </location>
</feature>
<dbReference type="Proteomes" id="UP001431783">
    <property type="component" value="Unassembled WGS sequence"/>
</dbReference>
<gene>
    <name evidence="2" type="ORF">WA026_009897</name>
</gene>
<keyword evidence="1" id="KW-0812">Transmembrane</keyword>
<dbReference type="AlphaFoldDB" id="A0AAW1TT30"/>
<name>A0AAW1TT30_9CUCU</name>
<reference evidence="2 3" key="1">
    <citation type="submission" date="2023-03" db="EMBL/GenBank/DDBJ databases">
        <title>Genome insight into feeding habits of ladybird beetles.</title>
        <authorList>
            <person name="Li H.-S."/>
            <person name="Huang Y.-H."/>
            <person name="Pang H."/>
        </authorList>
    </citation>
    <scope>NUCLEOTIDE SEQUENCE [LARGE SCALE GENOMIC DNA]</scope>
    <source>
        <strain evidence="2">SYSU_2023b</strain>
        <tissue evidence="2">Whole body</tissue>
    </source>
</reference>
<sequence length="165" mass="18293">MVKKFCFCFGFKNGAVIMCFASFITGVALIIDCALDLQDDDLRKYDSFLVIAILMGIASILAGGVLTVAIIKAKERYILLYMLTESVLLLIATIYSGMFVFSNAAFLFVIVICVLLWIGIYGLYGFYEEILEYNSAKPGVYEINYKNNETYVSVSPNGAMENTAV</sequence>
<proteinExistence type="predicted"/>
<evidence type="ECO:0000256" key="1">
    <source>
        <dbReference type="SAM" id="Phobius"/>
    </source>
</evidence>
<keyword evidence="1" id="KW-1133">Transmembrane helix</keyword>
<feature type="transmembrane region" description="Helical" evidence="1">
    <location>
        <begin position="78"/>
        <end position="98"/>
    </location>
</feature>
<dbReference type="EMBL" id="JARQZJ010000004">
    <property type="protein sequence ID" value="KAK9870935.1"/>
    <property type="molecule type" value="Genomic_DNA"/>
</dbReference>
<protein>
    <recommendedName>
        <fullName evidence="4">NADH dehydrogenase subunit 6</fullName>
    </recommendedName>
</protein>
<evidence type="ECO:0000313" key="3">
    <source>
        <dbReference type="Proteomes" id="UP001431783"/>
    </source>
</evidence>
<feature type="transmembrane region" description="Helical" evidence="1">
    <location>
        <begin position="51"/>
        <end position="71"/>
    </location>
</feature>
<organism evidence="2 3">
    <name type="scientific">Henosepilachna vigintioctopunctata</name>
    <dbReference type="NCBI Taxonomy" id="420089"/>
    <lineage>
        <taxon>Eukaryota</taxon>
        <taxon>Metazoa</taxon>
        <taxon>Ecdysozoa</taxon>
        <taxon>Arthropoda</taxon>
        <taxon>Hexapoda</taxon>
        <taxon>Insecta</taxon>
        <taxon>Pterygota</taxon>
        <taxon>Neoptera</taxon>
        <taxon>Endopterygota</taxon>
        <taxon>Coleoptera</taxon>
        <taxon>Polyphaga</taxon>
        <taxon>Cucujiformia</taxon>
        <taxon>Coccinelloidea</taxon>
        <taxon>Coccinellidae</taxon>
        <taxon>Epilachninae</taxon>
        <taxon>Epilachnini</taxon>
        <taxon>Henosepilachna</taxon>
    </lineage>
</organism>
<comment type="caution">
    <text evidence="2">The sequence shown here is derived from an EMBL/GenBank/DDBJ whole genome shotgun (WGS) entry which is preliminary data.</text>
</comment>
<evidence type="ECO:0008006" key="4">
    <source>
        <dbReference type="Google" id="ProtNLM"/>
    </source>
</evidence>
<evidence type="ECO:0000313" key="2">
    <source>
        <dbReference type="EMBL" id="KAK9870935.1"/>
    </source>
</evidence>